<dbReference type="GeneID" id="9499029"/>
<dbReference type="InterPro" id="IPR006186">
    <property type="entry name" value="Ser/Thr-sp_prot-phosphatase"/>
</dbReference>
<dbReference type="InterPro" id="IPR029052">
    <property type="entry name" value="Metallo-depent_PP-like"/>
</dbReference>
<name>D9Q1L2_ACIS3</name>
<dbReference type="Proteomes" id="UP000000346">
    <property type="component" value="Chromosome"/>
</dbReference>
<dbReference type="GO" id="GO:0005737">
    <property type="term" value="C:cytoplasm"/>
    <property type="evidence" value="ECO:0007669"/>
    <property type="project" value="TreeGrafter"/>
</dbReference>
<dbReference type="STRING" id="666510.ASAC_0794"/>
<proteinExistence type="predicted"/>
<dbReference type="InterPro" id="IPR050341">
    <property type="entry name" value="PP1_catalytic_subunit"/>
</dbReference>
<dbReference type="SUPFAM" id="SSF56300">
    <property type="entry name" value="Metallo-dependent phosphatases"/>
    <property type="match status" value="1"/>
</dbReference>
<reference evidence="2 3" key="1">
    <citation type="journal article" date="2010" name="Appl. Environ. Microbiol.">
        <title>The genome sequence of the crenarchaeon Acidilobus saccharovorans supports a new order, Acidilobales, and suggests an important ecological role in terrestrial acidic hot springs.</title>
        <authorList>
            <person name="Mardanov A.V."/>
            <person name="Svetlitchnyi V.A."/>
            <person name="Beletsky A.V."/>
            <person name="Prokofeva M.I."/>
            <person name="Bonch-Osmolovskaya E.A."/>
            <person name="Ravin N.V."/>
            <person name="Skryabin K.G."/>
        </authorList>
    </citation>
    <scope>NUCLEOTIDE SEQUENCE [LARGE SCALE GENOMIC DNA]</scope>
    <source>
        <strain evidence="3">DSM 16705 / JCM 18335 / VKM B-2471 / 345-15</strain>
    </source>
</reference>
<dbReference type="PANTHER" id="PTHR11668">
    <property type="entry name" value="SERINE/THREONINE PROTEIN PHOSPHATASE"/>
    <property type="match status" value="1"/>
</dbReference>
<keyword evidence="3" id="KW-1185">Reference proteome</keyword>
<dbReference type="HOGENOM" id="CLU_004962_0_10_2"/>
<organism evidence="2 3">
    <name type="scientific">Acidilobus saccharovorans (strain DSM 16705 / JCM 18335 / VKM B-2471 / 345-15)</name>
    <dbReference type="NCBI Taxonomy" id="666510"/>
    <lineage>
        <taxon>Archaea</taxon>
        <taxon>Thermoproteota</taxon>
        <taxon>Thermoprotei</taxon>
        <taxon>Acidilobales</taxon>
        <taxon>Acidilobaceae</taxon>
        <taxon>Acidilobus</taxon>
    </lineage>
</organism>
<dbReference type="CDD" id="cd00144">
    <property type="entry name" value="MPP_PPP_family"/>
    <property type="match status" value="1"/>
</dbReference>
<accession>D9Q1L2</accession>
<dbReference type="EMBL" id="CP001742">
    <property type="protein sequence ID" value="ADL19200.1"/>
    <property type="molecule type" value="Genomic_DNA"/>
</dbReference>
<dbReference type="eggNOG" id="arCOG01143">
    <property type="taxonomic scope" value="Archaea"/>
</dbReference>
<dbReference type="GO" id="GO:0004722">
    <property type="term" value="F:protein serine/threonine phosphatase activity"/>
    <property type="evidence" value="ECO:0007669"/>
    <property type="project" value="TreeGrafter"/>
</dbReference>
<evidence type="ECO:0000313" key="2">
    <source>
        <dbReference type="EMBL" id="ADL19200.1"/>
    </source>
</evidence>
<evidence type="ECO:0000313" key="3">
    <source>
        <dbReference type="Proteomes" id="UP000000346"/>
    </source>
</evidence>
<evidence type="ECO:0000259" key="1">
    <source>
        <dbReference type="SMART" id="SM00156"/>
    </source>
</evidence>
<sequence>MWEEAIKVVDDAVEALRRLPLIVHLDGAKSIAILGDVHGYDEVVDRFEQLVDEFSIDKAVMLGDYVDRGPNSSQTIVKVLSLASSEPNRFVPLRGDHEDPRMNEGYGFYEEVLYMQATDLFSHVVEAYQHLPVAAVGLGAFLVHGGVPCADCARPDVPISLSNVELQYSGVKGTRRYLELADDVLFQMLWNDPNGDAEYFEPNPRGPGIYYYGRLAWSSFLRENGLDLIIRGHEVVDGAFAIRHDGRPVGTLKCNEWRSRREVSGGVITVFSSRYHGGRAGALIVDSDGLILKCL</sequence>
<dbReference type="Gene3D" id="3.60.21.10">
    <property type="match status" value="1"/>
</dbReference>
<dbReference type="InParanoid" id="D9Q1L2"/>
<dbReference type="FunCoup" id="D9Q1L2">
    <property type="interactions" value="21"/>
</dbReference>
<dbReference type="PRINTS" id="PR00114">
    <property type="entry name" value="STPHPHTASE"/>
</dbReference>
<feature type="domain" description="Serine/threonine specific protein phosphatases" evidence="1">
    <location>
        <begin position="3"/>
        <end position="289"/>
    </location>
</feature>
<gene>
    <name evidence="2" type="ordered locus">ASAC_0794</name>
</gene>
<dbReference type="InterPro" id="IPR004843">
    <property type="entry name" value="Calcineurin-like_PHP"/>
</dbReference>
<dbReference type="SMART" id="SM00156">
    <property type="entry name" value="PP2Ac"/>
    <property type="match status" value="1"/>
</dbReference>
<dbReference type="OrthoDB" id="303721at2157"/>
<dbReference type="AlphaFoldDB" id="D9Q1L2"/>
<dbReference type="KEGG" id="asc:ASAC_0794"/>
<dbReference type="RefSeq" id="WP_013266712.1">
    <property type="nucleotide sequence ID" value="NC_014374.1"/>
</dbReference>
<dbReference type="PANTHER" id="PTHR11668:SF496">
    <property type="entry name" value="SERINE_THREONINE-PROTEIN PHOSPHATASE"/>
    <property type="match status" value="1"/>
</dbReference>
<protein>
    <submittedName>
        <fullName evidence="2">Serine /threonine specific protein phosphatase</fullName>
    </submittedName>
</protein>
<dbReference type="Pfam" id="PF00149">
    <property type="entry name" value="Metallophos"/>
    <property type="match status" value="1"/>
</dbReference>